<dbReference type="InterPro" id="IPR029063">
    <property type="entry name" value="SAM-dependent_MTases_sf"/>
</dbReference>
<name>A0A4R8PKW3_9PEZI</name>
<dbReference type="Gene3D" id="1.10.8.10">
    <property type="entry name" value="DNA helicase RuvA subunit, C-terminal domain"/>
    <property type="match status" value="1"/>
</dbReference>
<dbReference type="AlphaFoldDB" id="A0A4R8PKW3"/>
<dbReference type="EMBL" id="QAPG01010715">
    <property type="protein sequence ID" value="TDZ12775.1"/>
    <property type="molecule type" value="Genomic_DNA"/>
</dbReference>
<dbReference type="GO" id="GO:0003676">
    <property type="term" value="F:nucleic acid binding"/>
    <property type="evidence" value="ECO:0007669"/>
    <property type="project" value="InterPro"/>
</dbReference>
<sequence>MPRLPPTIFRRARAISPHVATLLPACRSVESAVAELRWIREHARAARADVAKLVARRGRGEPLQYVLGSQPFGALDIRCRSGVLVPRAETEAYTMYLAQLIRAGLLGALRGGEGVRVVDFCTGTGCIALGLYEGLAGRVVGGVDVVGVDVSETAMALAEENLRRNVDAGVLARPGGTTGVRFLKEDVFGDEVVRELRRCDVLVSNPPYVSNRVWTYGRGQMGYSVRKYEPKLALVPEEDAPVYEGCEHADVFYKRLLDVAAYLRPRVVLFEVGDEEQALRVVRLVKESAYTKGARVEVWRDWPDLTPEEDEKGEVIVQGDAVVVKGSGNIRSVFVVCE</sequence>
<comment type="caution">
    <text evidence="1">The sequence shown here is derived from an EMBL/GenBank/DDBJ whole genome shotgun (WGS) entry which is preliminary data.</text>
</comment>
<evidence type="ECO:0000313" key="2">
    <source>
        <dbReference type="Proteomes" id="UP000295083"/>
    </source>
</evidence>
<dbReference type="Gene3D" id="3.40.50.150">
    <property type="entry name" value="Vaccinia Virus protein VP39"/>
    <property type="match status" value="1"/>
</dbReference>
<keyword evidence="2" id="KW-1185">Reference proteome</keyword>
<organism evidence="1 2">
    <name type="scientific">Colletotrichum spinosum</name>
    <dbReference type="NCBI Taxonomy" id="1347390"/>
    <lineage>
        <taxon>Eukaryota</taxon>
        <taxon>Fungi</taxon>
        <taxon>Dikarya</taxon>
        <taxon>Ascomycota</taxon>
        <taxon>Pezizomycotina</taxon>
        <taxon>Sordariomycetes</taxon>
        <taxon>Hypocreomycetidae</taxon>
        <taxon>Glomerellales</taxon>
        <taxon>Glomerellaceae</taxon>
        <taxon>Colletotrichum</taxon>
        <taxon>Colletotrichum orbiculare species complex</taxon>
    </lineage>
</organism>
<dbReference type="InterPro" id="IPR050320">
    <property type="entry name" value="N5-glutamine_MTase"/>
</dbReference>
<dbReference type="PANTHER" id="PTHR18895:SF74">
    <property type="entry name" value="MTRF1L RELEASE FACTOR GLUTAMINE METHYLTRANSFERASE"/>
    <property type="match status" value="1"/>
</dbReference>
<dbReference type="GO" id="GO:0032259">
    <property type="term" value="P:methylation"/>
    <property type="evidence" value="ECO:0007669"/>
    <property type="project" value="UniProtKB-KW"/>
</dbReference>
<dbReference type="SUPFAM" id="SSF53335">
    <property type="entry name" value="S-adenosyl-L-methionine-dependent methyltransferases"/>
    <property type="match status" value="1"/>
</dbReference>
<dbReference type="PANTHER" id="PTHR18895">
    <property type="entry name" value="HEMK METHYLTRANSFERASE"/>
    <property type="match status" value="1"/>
</dbReference>
<dbReference type="InterPro" id="IPR002052">
    <property type="entry name" value="DNA_methylase_N6_adenine_CS"/>
</dbReference>
<dbReference type="GO" id="GO:0005739">
    <property type="term" value="C:mitochondrion"/>
    <property type="evidence" value="ECO:0007669"/>
    <property type="project" value="TreeGrafter"/>
</dbReference>
<dbReference type="PROSITE" id="PS00092">
    <property type="entry name" value="N6_MTASE"/>
    <property type="match status" value="1"/>
</dbReference>
<protein>
    <submittedName>
        <fullName evidence="1">Mitochondrial N(5)-glutamine methyltransferase MTQ1</fullName>
    </submittedName>
</protein>
<evidence type="ECO:0000313" key="1">
    <source>
        <dbReference type="EMBL" id="TDZ12775.1"/>
    </source>
</evidence>
<proteinExistence type="predicted"/>
<dbReference type="Proteomes" id="UP000295083">
    <property type="component" value="Unassembled WGS sequence"/>
</dbReference>
<keyword evidence="1" id="KW-0808">Transferase</keyword>
<gene>
    <name evidence="1" type="primary">MTQ1</name>
    <name evidence="1" type="ORF">C8035_v000105</name>
</gene>
<dbReference type="GO" id="GO:0008168">
    <property type="term" value="F:methyltransferase activity"/>
    <property type="evidence" value="ECO:0007669"/>
    <property type="project" value="UniProtKB-KW"/>
</dbReference>
<keyword evidence="1" id="KW-0489">Methyltransferase</keyword>
<accession>A0A4R8PKW3</accession>
<reference evidence="1 2" key="1">
    <citation type="submission" date="2018-11" db="EMBL/GenBank/DDBJ databases">
        <title>Genome sequence and assembly of Colletotrichum spinosum.</title>
        <authorList>
            <person name="Gan P."/>
            <person name="Shirasu K."/>
        </authorList>
    </citation>
    <scope>NUCLEOTIDE SEQUENCE [LARGE SCALE GENOMIC DNA]</scope>
    <source>
        <strain evidence="1 2">CBS 515.97</strain>
    </source>
</reference>